<reference evidence="3 4" key="1">
    <citation type="submission" date="2024-06" db="EMBL/GenBank/DDBJ databases">
        <authorList>
            <person name="Pan Q."/>
            <person name="Wen M."/>
            <person name="Jouanno E."/>
            <person name="Zahm M."/>
            <person name="Klopp C."/>
            <person name="Cabau C."/>
            <person name="Louis A."/>
            <person name="Berthelot C."/>
            <person name="Parey E."/>
            <person name="Roest Crollius H."/>
            <person name="Montfort J."/>
            <person name="Robinson-Rechavi M."/>
            <person name="Bouchez O."/>
            <person name="Lampietro C."/>
            <person name="Lopez Roques C."/>
            <person name="Donnadieu C."/>
            <person name="Postlethwait J."/>
            <person name="Bobe J."/>
            <person name="Verreycken H."/>
            <person name="Guiguen Y."/>
        </authorList>
    </citation>
    <scope>NUCLEOTIDE SEQUENCE [LARGE SCALE GENOMIC DNA]</scope>
    <source>
        <strain evidence="3">Up_M1</strain>
        <tissue evidence="3">Testis</tissue>
    </source>
</reference>
<evidence type="ECO:0000313" key="3">
    <source>
        <dbReference type="EMBL" id="KAL0962463.1"/>
    </source>
</evidence>
<gene>
    <name evidence="3" type="ORF">UPYG_G00340320</name>
</gene>
<evidence type="ECO:0000256" key="1">
    <source>
        <dbReference type="SAM" id="MobiDB-lite"/>
    </source>
</evidence>
<feature type="signal peptide" evidence="2">
    <location>
        <begin position="1"/>
        <end position="22"/>
    </location>
</feature>
<sequence length="141" mass="15240">MMGSLRAVVLFVLIVRIFRVDCFPVGASQKQDGKSLQGFQDLSSSDVSIDHASSLLQSVSSDTNAKAVDLNINELQSQSKYSAETEDTTDLSGTAADEAHSTAADEAHSTAADEGSMWAHRIHCSRGRVCKFPTEIEEEFV</sequence>
<feature type="region of interest" description="Disordered" evidence="1">
    <location>
        <begin position="79"/>
        <end position="111"/>
    </location>
</feature>
<protein>
    <submittedName>
        <fullName evidence="3">Uncharacterized protein</fullName>
    </submittedName>
</protein>
<evidence type="ECO:0000256" key="2">
    <source>
        <dbReference type="SAM" id="SignalP"/>
    </source>
</evidence>
<comment type="caution">
    <text evidence="3">The sequence shown here is derived from an EMBL/GenBank/DDBJ whole genome shotgun (WGS) entry which is preliminary data.</text>
</comment>
<dbReference type="Proteomes" id="UP001557470">
    <property type="component" value="Unassembled WGS sequence"/>
</dbReference>
<organism evidence="3 4">
    <name type="scientific">Umbra pygmaea</name>
    <name type="common">Eastern mudminnow</name>
    <dbReference type="NCBI Taxonomy" id="75934"/>
    <lineage>
        <taxon>Eukaryota</taxon>
        <taxon>Metazoa</taxon>
        <taxon>Chordata</taxon>
        <taxon>Craniata</taxon>
        <taxon>Vertebrata</taxon>
        <taxon>Euteleostomi</taxon>
        <taxon>Actinopterygii</taxon>
        <taxon>Neopterygii</taxon>
        <taxon>Teleostei</taxon>
        <taxon>Protacanthopterygii</taxon>
        <taxon>Esociformes</taxon>
        <taxon>Umbridae</taxon>
        <taxon>Umbra</taxon>
    </lineage>
</organism>
<keyword evidence="4" id="KW-1185">Reference proteome</keyword>
<dbReference type="EMBL" id="JAGEUA010000011">
    <property type="protein sequence ID" value="KAL0962463.1"/>
    <property type="molecule type" value="Genomic_DNA"/>
</dbReference>
<proteinExistence type="predicted"/>
<evidence type="ECO:0000313" key="4">
    <source>
        <dbReference type="Proteomes" id="UP001557470"/>
    </source>
</evidence>
<dbReference type="AlphaFoldDB" id="A0ABD0W142"/>
<accession>A0ABD0W142</accession>
<name>A0ABD0W142_UMBPY</name>
<keyword evidence="2" id="KW-0732">Signal</keyword>
<feature type="chain" id="PRO_5044816409" evidence="2">
    <location>
        <begin position="23"/>
        <end position="141"/>
    </location>
</feature>
<feature type="compositionally biased region" description="Basic and acidic residues" evidence="1">
    <location>
        <begin position="97"/>
        <end position="108"/>
    </location>
</feature>